<gene>
    <name evidence="2" type="ORF">N6G96_01445</name>
</gene>
<name>A0ABZ0Q6C3_9LACO</name>
<dbReference type="Proteomes" id="UP001302696">
    <property type="component" value="Chromosome"/>
</dbReference>
<evidence type="ECO:0000313" key="3">
    <source>
        <dbReference type="Proteomes" id="UP001302696"/>
    </source>
</evidence>
<reference evidence="3" key="1">
    <citation type="submission" date="2024-06" db="EMBL/GenBank/DDBJ databases">
        <authorList>
            <person name="Chang H.C."/>
            <person name="Mun S.Y."/>
        </authorList>
    </citation>
    <scope>NUCLEOTIDE SEQUENCE [LARGE SCALE GENOMIC DNA]</scope>
    <source>
        <strain evidence="3">KT1</strain>
    </source>
</reference>
<evidence type="ECO:0008006" key="4">
    <source>
        <dbReference type="Google" id="ProtNLM"/>
    </source>
</evidence>
<accession>A0ABZ0Q6C3</accession>
<feature type="region of interest" description="Disordered" evidence="1">
    <location>
        <begin position="32"/>
        <end position="52"/>
    </location>
</feature>
<proteinExistence type="predicted"/>
<dbReference type="EMBL" id="CP104778">
    <property type="protein sequence ID" value="WPC21904.1"/>
    <property type="molecule type" value="Genomic_DNA"/>
</dbReference>
<feature type="compositionally biased region" description="Polar residues" evidence="1">
    <location>
        <begin position="40"/>
        <end position="52"/>
    </location>
</feature>
<organism evidence="2 3">
    <name type="scientific">Pediococcus inopinatus</name>
    <dbReference type="NCBI Taxonomy" id="114090"/>
    <lineage>
        <taxon>Bacteria</taxon>
        <taxon>Bacillati</taxon>
        <taxon>Bacillota</taxon>
        <taxon>Bacilli</taxon>
        <taxon>Lactobacillales</taxon>
        <taxon>Lactobacillaceae</taxon>
        <taxon>Pediococcus</taxon>
    </lineage>
</organism>
<sequence>MFGIAVLSLGGATNSQNVATVHAVTTPASNGLTAPEKVDGTNTEVKSVTGNSTSGKVVYTNGSGTATTATYKQNKYQNSSQATTSFANYQNVTETNGPKITLSDGTKAVRQGVMGHVYIQWQKNGWNVTAVADTDQLTTTSVSSTNKAATAVANKVQKTLKATQVTTQDVTKGNVVVYSSSQQKPVNSISWQQGKKVARVTGANVTTTAKIAKDTLK</sequence>
<keyword evidence="3" id="KW-1185">Reference proteome</keyword>
<evidence type="ECO:0000256" key="1">
    <source>
        <dbReference type="SAM" id="MobiDB-lite"/>
    </source>
</evidence>
<dbReference type="RefSeq" id="WP_063697322.1">
    <property type="nucleotide sequence ID" value="NZ_BBIM01000027.1"/>
</dbReference>
<evidence type="ECO:0000313" key="2">
    <source>
        <dbReference type="EMBL" id="WPC21904.1"/>
    </source>
</evidence>
<protein>
    <recommendedName>
        <fullName evidence="4">Lipoprotein</fullName>
    </recommendedName>
</protein>